<dbReference type="InterPro" id="IPR042112">
    <property type="entry name" value="P_AcTrfase_dom2"/>
</dbReference>
<keyword evidence="7 10" id="KW-0012">Acyltransferase</keyword>
<sequence length="324" mass="34126">MSVLEEIRVKAKALHRTVILPEGNEERTLKAAQMLVGGGTADVILVEDETSIRTNATRLGVDLTGVQIVDPKTSPKAAEFATLIYEKRKAKGMTPEKAAELSVDPIYFATCMLETGMAHALVTGAVHSTGDMLRPALQILGTAPGCKTVSSMFLMVMPDGKLLGFGDCAIIPDPTVDQLADVAIATAKTYKTLTGIEPAVAMLSFSTKGSAEHDMVTKVREATALAHQKAPELLLDGELQFDAAYVPSVGERKAPGSPVAGKANVFIFPELNAANIGYKLVQRLAGAQAIGPISQGLAKPANDLSRGCSPEDIRDVCCIALLNA</sequence>
<dbReference type="InterPro" id="IPR002505">
    <property type="entry name" value="PTA_PTB"/>
</dbReference>
<evidence type="ECO:0000256" key="8">
    <source>
        <dbReference type="ARBA" id="ARBA00031108"/>
    </source>
</evidence>
<dbReference type="EMBL" id="QXIS01000032">
    <property type="protein sequence ID" value="RIE05797.1"/>
    <property type="molecule type" value="Genomic_DNA"/>
</dbReference>
<gene>
    <name evidence="10" type="primary">pta</name>
    <name evidence="10" type="ORF">SMC7_05200</name>
</gene>
<comment type="caution">
    <text evidence="10">The sequence shown here is derived from an EMBL/GenBank/DDBJ whole genome shotgun (WGS) entry which is preliminary data.</text>
</comment>
<accession>A0A398D0Y6</accession>
<dbReference type="EC" id="2.3.1.8" evidence="4"/>
<comment type="similarity">
    <text evidence="3">Belongs to the phosphate acetyltransferase and butyryltransferase family.</text>
</comment>
<dbReference type="InterPro" id="IPR004614">
    <property type="entry name" value="P_AcTrfase"/>
</dbReference>
<evidence type="ECO:0000313" key="10">
    <source>
        <dbReference type="EMBL" id="RIE05797.1"/>
    </source>
</evidence>
<dbReference type="PANTHER" id="PTHR43356">
    <property type="entry name" value="PHOSPHATE ACETYLTRANSFERASE"/>
    <property type="match status" value="1"/>
</dbReference>
<evidence type="ECO:0000256" key="2">
    <source>
        <dbReference type="ARBA" id="ARBA00004989"/>
    </source>
</evidence>
<dbReference type="Proteomes" id="UP000266328">
    <property type="component" value="Unassembled WGS sequence"/>
</dbReference>
<name>A0A398D0Y6_9BACT</name>
<comment type="pathway">
    <text evidence="2">Metabolic intermediate biosynthesis; acetyl-CoA biosynthesis; acetyl-CoA from acetate: step 2/2.</text>
</comment>
<dbReference type="NCBIfam" id="NF007233">
    <property type="entry name" value="PRK09653.1"/>
    <property type="match status" value="1"/>
</dbReference>
<dbReference type="PANTHER" id="PTHR43356:SF3">
    <property type="entry name" value="PHOSPHATE ACETYLTRANSFERASE"/>
    <property type="match status" value="1"/>
</dbReference>
<dbReference type="InterPro" id="IPR012147">
    <property type="entry name" value="P_Ac_Bu_trans"/>
</dbReference>
<dbReference type="InterPro" id="IPR042113">
    <property type="entry name" value="P_AcTrfase_dom1"/>
</dbReference>
<dbReference type="RefSeq" id="WP_119089292.1">
    <property type="nucleotide sequence ID" value="NZ_QXIS01000032.1"/>
</dbReference>
<evidence type="ECO:0000256" key="5">
    <source>
        <dbReference type="ARBA" id="ARBA00021528"/>
    </source>
</evidence>
<keyword evidence="11" id="KW-1185">Reference proteome</keyword>
<dbReference type="Gene3D" id="3.40.50.10950">
    <property type="match status" value="1"/>
</dbReference>
<protein>
    <recommendedName>
        <fullName evidence="5">Phosphate acetyltransferase</fullName>
        <ecNumber evidence="4">2.3.1.8</ecNumber>
    </recommendedName>
    <alternativeName>
        <fullName evidence="8">Phosphotransacetylase</fullName>
    </alternativeName>
</protein>
<proteinExistence type="inferred from homology"/>
<dbReference type="SUPFAM" id="SSF53659">
    <property type="entry name" value="Isocitrate/Isopropylmalate dehydrogenase-like"/>
    <property type="match status" value="1"/>
</dbReference>
<dbReference type="GO" id="GO:0008959">
    <property type="term" value="F:phosphate acetyltransferase activity"/>
    <property type="evidence" value="ECO:0007669"/>
    <property type="project" value="UniProtKB-EC"/>
</dbReference>
<organism evidence="10 11">
    <name type="scientific">Candidatus Cryosericum terrychapinii</name>
    <dbReference type="NCBI Taxonomy" id="2290919"/>
    <lineage>
        <taxon>Bacteria</taxon>
        <taxon>Pseudomonadati</taxon>
        <taxon>Caldisericota/Cryosericota group</taxon>
        <taxon>Candidatus Cryosericota</taxon>
        <taxon>Candidatus Cryosericia</taxon>
        <taxon>Candidatus Cryosericales</taxon>
        <taxon>Candidatus Cryosericaceae</taxon>
        <taxon>Candidatus Cryosericum</taxon>
    </lineage>
</organism>
<evidence type="ECO:0000256" key="4">
    <source>
        <dbReference type="ARBA" id="ARBA00012707"/>
    </source>
</evidence>
<keyword evidence="6 10" id="KW-0808">Transferase</keyword>
<dbReference type="PIRSF" id="PIRSF000428">
    <property type="entry name" value="P_Ac_trans"/>
    <property type="match status" value="1"/>
</dbReference>
<feature type="domain" description="Phosphate acetyl/butaryl transferase" evidence="9">
    <location>
        <begin position="3"/>
        <end position="320"/>
    </location>
</feature>
<evidence type="ECO:0000259" key="9">
    <source>
        <dbReference type="Pfam" id="PF01515"/>
    </source>
</evidence>
<dbReference type="NCBIfam" id="TIGR00651">
    <property type="entry name" value="pta"/>
    <property type="match status" value="1"/>
</dbReference>
<dbReference type="OrthoDB" id="9805787at2"/>
<dbReference type="Gene3D" id="3.40.50.10750">
    <property type="entry name" value="Isocitrate/Isopropylmalate dehydrogenase-like"/>
    <property type="match status" value="1"/>
</dbReference>
<dbReference type="Pfam" id="PF01515">
    <property type="entry name" value="PTA_PTB"/>
    <property type="match status" value="1"/>
</dbReference>
<reference evidence="10 11" key="1">
    <citation type="submission" date="2018-09" db="EMBL/GenBank/DDBJ databases">
        <title>Discovery and Ecogenomic Context for Candidatus Cryosericales, a Global Caldiserica Order Active in Thawing Permafrost.</title>
        <authorList>
            <person name="Martinez M.A."/>
            <person name="Woodcroft B.J."/>
            <person name="Ignacio Espinoza J.C."/>
            <person name="Zayed A."/>
            <person name="Singleton C.M."/>
            <person name="Boyd J."/>
            <person name="Li Y.-F."/>
            <person name="Purvine S."/>
            <person name="Maughan H."/>
            <person name="Hodgkins S.B."/>
            <person name="Anderson D."/>
            <person name="Sederholm M."/>
            <person name="Temperton B."/>
            <person name="Saleska S.R."/>
            <person name="Tyson G.W."/>
            <person name="Rich V.I."/>
        </authorList>
    </citation>
    <scope>NUCLEOTIDE SEQUENCE [LARGE SCALE GENOMIC DNA]</scope>
    <source>
        <strain evidence="10 11">SMC7</strain>
    </source>
</reference>
<evidence type="ECO:0000313" key="11">
    <source>
        <dbReference type="Proteomes" id="UP000266328"/>
    </source>
</evidence>
<evidence type="ECO:0000256" key="3">
    <source>
        <dbReference type="ARBA" id="ARBA00005656"/>
    </source>
</evidence>
<dbReference type="InterPro" id="IPR050500">
    <property type="entry name" value="Phos_Acetyltrans/Butyryltrans"/>
</dbReference>
<evidence type="ECO:0000256" key="6">
    <source>
        <dbReference type="ARBA" id="ARBA00022679"/>
    </source>
</evidence>
<dbReference type="AlphaFoldDB" id="A0A398D0Y6"/>
<evidence type="ECO:0000256" key="7">
    <source>
        <dbReference type="ARBA" id="ARBA00023315"/>
    </source>
</evidence>
<evidence type="ECO:0000256" key="1">
    <source>
        <dbReference type="ARBA" id="ARBA00000705"/>
    </source>
</evidence>
<comment type="catalytic activity">
    <reaction evidence="1">
        <text>acetyl-CoA + phosphate = acetyl phosphate + CoA</text>
        <dbReference type="Rhea" id="RHEA:19521"/>
        <dbReference type="ChEBI" id="CHEBI:22191"/>
        <dbReference type="ChEBI" id="CHEBI:43474"/>
        <dbReference type="ChEBI" id="CHEBI:57287"/>
        <dbReference type="ChEBI" id="CHEBI:57288"/>
        <dbReference type="EC" id="2.3.1.8"/>
    </reaction>
</comment>